<evidence type="ECO:0000313" key="15">
    <source>
        <dbReference type="Proteomes" id="UP000034410"/>
    </source>
</evidence>
<dbReference type="InterPro" id="IPR005730">
    <property type="entry name" value="Nsp_de-COase"/>
</dbReference>
<dbReference type="RefSeq" id="WP_046860196.1">
    <property type="nucleotide sequence ID" value="NZ_CP011412.1"/>
</dbReference>
<organism evidence="14 15">
    <name type="scientific">Sedimenticola thiotaurini</name>
    <dbReference type="NCBI Taxonomy" id="1543721"/>
    <lineage>
        <taxon>Bacteria</taxon>
        <taxon>Pseudomonadati</taxon>
        <taxon>Pseudomonadota</taxon>
        <taxon>Gammaproteobacteria</taxon>
        <taxon>Chromatiales</taxon>
        <taxon>Sedimenticolaceae</taxon>
        <taxon>Sedimenticola</taxon>
    </lineage>
</organism>
<evidence type="ECO:0000256" key="9">
    <source>
        <dbReference type="ARBA" id="ARBA00047351"/>
    </source>
</evidence>
<proteinExistence type="inferred from homology"/>
<evidence type="ECO:0000259" key="13">
    <source>
        <dbReference type="Pfam" id="PF00278"/>
    </source>
</evidence>
<dbReference type="Proteomes" id="UP000034410">
    <property type="component" value="Chromosome"/>
</dbReference>
<comment type="similarity">
    <text evidence="8 11">Belongs to the Orn/Lys/Arg decarboxylase class-II family. NspC subfamily.</text>
</comment>
<dbReference type="GO" id="GO:0008836">
    <property type="term" value="F:diaminopimelate decarboxylase activity"/>
    <property type="evidence" value="ECO:0007669"/>
    <property type="project" value="TreeGrafter"/>
</dbReference>
<keyword evidence="5 11" id="KW-0663">Pyridoxal phosphate</keyword>
<evidence type="ECO:0000256" key="2">
    <source>
        <dbReference type="ARBA" id="ARBA00012259"/>
    </source>
</evidence>
<dbReference type="SUPFAM" id="SSF51419">
    <property type="entry name" value="PLP-binding barrel"/>
    <property type="match status" value="1"/>
</dbReference>
<evidence type="ECO:0000256" key="11">
    <source>
        <dbReference type="PIRNR" id="PIRNR038941"/>
    </source>
</evidence>
<dbReference type="Gene3D" id="2.40.37.10">
    <property type="entry name" value="Lyase, Ornithine Decarboxylase, Chain A, domain 1"/>
    <property type="match status" value="1"/>
</dbReference>
<evidence type="ECO:0000256" key="8">
    <source>
        <dbReference type="ARBA" id="ARBA00025802"/>
    </source>
</evidence>
<keyword evidence="6 11" id="KW-0745">Spermidine biosynthesis</keyword>
<comment type="subcellular location">
    <subcellularLocation>
        <location evidence="11">Cytoplasm</location>
    </subcellularLocation>
</comment>
<dbReference type="GO" id="GO:0045312">
    <property type="term" value="P:nor-spermidine biosynthetic process"/>
    <property type="evidence" value="ECO:0007669"/>
    <property type="project" value="InterPro"/>
</dbReference>
<keyword evidence="15" id="KW-1185">Reference proteome</keyword>
<evidence type="ECO:0000256" key="5">
    <source>
        <dbReference type="ARBA" id="ARBA00022898"/>
    </source>
</evidence>
<reference evidence="14 15" key="1">
    <citation type="journal article" date="2015" name="Genome Announc.">
        <title>Complete Genome Sequence of Sedimenticola thiotaurini Strain SIP-G1, a Polyphosphate- and Polyhydroxyalkanoate-Accumulating Sulfur-Oxidizing Gammaproteobacterium Isolated from Salt Marsh Sediments.</title>
        <authorList>
            <person name="Flood B.E."/>
            <person name="Jones D.S."/>
            <person name="Bailey J.V."/>
        </authorList>
    </citation>
    <scope>NUCLEOTIDE SEQUENCE [LARGE SCALE GENOMIC DNA]</scope>
    <source>
        <strain evidence="14 15">SIP-G1</strain>
    </source>
</reference>
<dbReference type="OrthoDB" id="9804410at2"/>
<dbReference type="PATRIC" id="fig|1543721.4.peg.2872"/>
<dbReference type="GO" id="GO:0008295">
    <property type="term" value="P:spermidine biosynthetic process"/>
    <property type="evidence" value="ECO:0007669"/>
    <property type="project" value="UniProtKB-KW"/>
</dbReference>
<evidence type="ECO:0000256" key="4">
    <source>
        <dbReference type="ARBA" id="ARBA00022793"/>
    </source>
</evidence>
<name>A0A0F7K065_9GAMM</name>
<dbReference type="FunFam" id="3.20.20.10:FF:000012">
    <property type="entry name" value="Carboxynorspermidine/carboxyspermidine decarboxylase"/>
    <property type="match status" value="1"/>
</dbReference>
<keyword evidence="7 11" id="KW-0456">Lyase</keyword>
<comment type="cofactor">
    <cofactor evidence="1 11">
        <name>pyridoxal 5'-phosphate</name>
        <dbReference type="ChEBI" id="CHEBI:597326"/>
    </cofactor>
</comment>
<keyword evidence="4 11" id="KW-0210">Decarboxylase</keyword>
<feature type="domain" description="Orn/DAP/Arg decarboxylase 2 C-terminal" evidence="13">
    <location>
        <begin position="188"/>
        <end position="332"/>
    </location>
</feature>
<comment type="function">
    <text evidence="11">Catalyzes the decarboxylation of carboxynorspermidine and carboxyspermidine.</text>
</comment>
<evidence type="ECO:0000256" key="7">
    <source>
        <dbReference type="ARBA" id="ARBA00023239"/>
    </source>
</evidence>
<dbReference type="SUPFAM" id="SSF50621">
    <property type="entry name" value="Alanine racemase C-terminal domain-like"/>
    <property type="match status" value="1"/>
</dbReference>
<dbReference type="CDD" id="cd06829">
    <property type="entry name" value="PLPDE_III_CANSDC"/>
    <property type="match status" value="1"/>
</dbReference>
<dbReference type="Gene3D" id="3.20.20.10">
    <property type="entry name" value="Alanine racemase"/>
    <property type="match status" value="1"/>
</dbReference>
<dbReference type="InterPro" id="IPR022643">
    <property type="entry name" value="De-COase2_C"/>
</dbReference>
<dbReference type="NCBIfam" id="TIGR01047">
    <property type="entry name" value="nspC"/>
    <property type="match status" value="1"/>
</dbReference>
<keyword evidence="11" id="KW-0963">Cytoplasm</keyword>
<dbReference type="InterPro" id="IPR009006">
    <property type="entry name" value="Ala_racemase/Decarboxylase_C"/>
</dbReference>
<dbReference type="Pfam" id="PF00278">
    <property type="entry name" value="Orn_DAP_Arg_deC"/>
    <property type="match status" value="1"/>
</dbReference>
<comment type="catalytic activity">
    <reaction evidence="10 11">
        <text>carboxynorspermidine + H(+) = norspermidine + CO2</text>
        <dbReference type="Rhea" id="RHEA:34099"/>
        <dbReference type="ChEBI" id="CHEBI:15378"/>
        <dbReference type="ChEBI" id="CHEBI:16526"/>
        <dbReference type="ChEBI" id="CHEBI:57920"/>
        <dbReference type="ChEBI" id="CHEBI:65070"/>
        <dbReference type="EC" id="4.1.1.96"/>
    </reaction>
</comment>
<dbReference type="EC" id="4.1.1.96" evidence="2 11"/>
<dbReference type="GO" id="GO:0009089">
    <property type="term" value="P:lysine biosynthetic process via diaminopimelate"/>
    <property type="evidence" value="ECO:0007669"/>
    <property type="project" value="TreeGrafter"/>
</dbReference>
<dbReference type="PIRSF" id="PIRSF038941">
    <property type="entry name" value="NspC"/>
    <property type="match status" value="1"/>
</dbReference>
<comment type="subunit">
    <text evidence="11">Homodimer.</text>
</comment>
<dbReference type="KEGG" id="seds:AAY24_13855"/>
<dbReference type="PANTHER" id="PTHR43727:SF1">
    <property type="entry name" value="CARBOXYNORSPERMIDINE_CARBOXYSPERMIDINE DECARBOXYLASE"/>
    <property type="match status" value="1"/>
</dbReference>
<dbReference type="EMBL" id="CP011412">
    <property type="protein sequence ID" value="AKH21267.1"/>
    <property type="molecule type" value="Genomic_DNA"/>
</dbReference>
<evidence type="ECO:0000256" key="1">
    <source>
        <dbReference type="ARBA" id="ARBA00001933"/>
    </source>
</evidence>
<accession>A0A0F7K065</accession>
<evidence type="ECO:0000313" key="14">
    <source>
        <dbReference type="EMBL" id="AKH21267.1"/>
    </source>
</evidence>
<protein>
    <recommendedName>
        <fullName evidence="3 11">Carboxynorspermidine/carboxyspermidine decarboxylase</fullName>
        <shortName evidence="11">CANS DC/CAS DC</shortName>
        <shortName evidence="11">CANSDC/CASDC</shortName>
        <ecNumber evidence="2 11">4.1.1.96</ecNumber>
    </recommendedName>
</protein>
<feature type="binding site" evidence="12">
    <location>
        <position position="276"/>
    </location>
    <ligand>
        <name>substrate</name>
    </ligand>
</feature>
<dbReference type="FunFam" id="2.40.37.10:FF:000013">
    <property type="entry name" value="Carboxynorspermidine decarboxylase"/>
    <property type="match status" value="1"/>
</dbReference>
<gene>
    <name evidence="14" type="ORF">AAY24_13855</name>
</gene>
<dbReference type="GO" id="GO:0005737">
    <property type="term" value="C:cytoplasm"/>
    <property type="evidence" value="ECO:0007669"/>
    <property type="project" value="UniProtKB-SubCell"/>
</dbReference>
<dbReference type="PANTHER" id="PTHR43727">
    <property type="entry name" value="DIAMINOPIMELATE DECARBOXYLASE"/>
    <property type="match status" value="1"/>
</dbReference>
<comment type="catalytic activity">
    <reaction evidence="9 11">
        <text>carboxyspermidine + H(+) = spermidine + CO2</text>
        <dbReference type="Rhea" id="RHEA:34095"/>
        <dbReference type="ChEBI" id="CHEBI:15378"/>
        <dbReference type="ChEBI" id="CHEBI:16526"/>
        <dbReference type="ChEBI" id="CHEBI:57834"/>
        <dbReference type="ChEBI" id="CHEBI:65072"/>
        <dbReference type="EC" id="4.1.1.96"/>
    </reaction>
</comment>
<dbReference type="AlphaFoldDB" id="A0A0F7K065"/>
<keyword evidence="11" id="KW-0620">Polyamine biosynthesis</keyword>
<sequence>MTLDIARIPTPCYVLEEEKLRANLALMDRVQRESGGKIILALKGYAMWSTFPIIREVLHGCTASSLNEARLAAEEFGREVHVYAPAYSEAEFPEILKLAHHVTFNSFSQWRRFGPQALAAGVSCAIRVNPQVAEVAVDMYNPCGSTSRLGVTPEEFHPEALEGIEGLHFHALCECGAESLERTLAAFEQRFGEWIPQMKWINFGGGHLMTRQGYDVELLIRLVRDFRQRYGVEVYLEPGGAVGWQTGPLVASVLDIVHNNMDIAILDTSAAAHMPDVLEMPYRPNVRGAGEAGSTPYTYRLGGNTCLAGDVIGDYAFRQPLQVGDKIVLEDMIHYTFVKNTTFNGVNLPSLAIWTTDDQLRMIRTFGYQEFKNRLS</sequence>
<dbReference type="InterPro" id="IPR029066">
    <property type="entry name" value="PLP-binding_barrel"/>
</dbReference>
<evidence type="ECO:0000256" key="10">
    <source>
        <dbReference type="ARBA" id="ARBA00047389"/>
    </source>
</evidence>
<evidence type="ECO:0000256" key="6">
    <source>
        <dbReference type="ARBA" id="ARBA00023066"/>
    </source>
</evidence>
<evidence type="ECO:0000256" key="12">
    <source>
        <dbReference type="PIRSR" id="PIRSR038941-1"/>
    </source>
</evidence>
<evidence type="ECO:0000256" key="3">
    <source>
        <dbReference type="ARBA" id="ARBA00013633"/>
    </source>
</evidence>